<organism evidence="1">
    <name type="scientific">marine sediment metagenome</name>
    <dbReference type="NCBI Taxonomy" id="412755"/>
    <lineage>
        <taxon>unclassified sequences</taxon>
        <taxon>metagenomes</taxon>
        <taxon>ecological metagenomes</taxon>
    </lineage>
</organism>
<comment type="caution">
    <text evidence="1">The sequence shown here is derived from an EMBL/GenBank/DDBJ whole genome shotgun (WGS) entry which is preliminary data.</text>
</comment>
<sequence length="60" mass="6814">MRQFGDLCSYFVVAVSEIIRQFFDTTDAWILALTAGDLLNSPLTNFGSFSYLRPPPLRKL</sequence>
<protein>
    <submittedName>
        <fullName evidence="1">Uncharacterized protein</fullName>
    </submittedName>
</protein>
<proteinExistence type="predicted"/>
<gene>
    <name evidence="1" type="ORF">LCGC14_2256230</name>
</gene>
<evidence type="ECO:0000313" key="1">
    <source>
        <dbReference type="EMBL" id="KKL55351.1"/>
    </source>
</evidence>
<reference evidence="1" key="1">
    <citation type="journal article" date="2015" name="Nature">
        <title>Complex archaea that bridge the gap between prokaryotes and eukaryotes.</title>
        <authorList>
            <person name="Spang A."/>
            <person name="Saw J.H."/>
            <person name="Jorgensen S.L."/>
            <person name="Zaremba-Niedzwiedzka K."/>
            <person name="Martijn J."/>
            <person name="Lind A.E."/>
            <person name="van Eijk R."/>
            <person name="Schleper C."/>
            <person name="Guy L."/>
            <person name="Ettema T.J."/>
        </authorList>
    </citation>
    <scope>NUCLEOTIDE SEQUENCE</scope>
</reference>
<name>A0A0F9DNH7_9ZZZZ</name>
<accession>A0A0F9DNH7</accession>
<dbReference type="AlphaFoldDB" id="A0A0F9DNH7"/>
<dbReference type="EMBL" id="LAZR01030868">
    <property type="protein sequence ID" value="KKL55351.1"/>
    <property type="molecule type" value="Genomic_DNA"/>
</dbReference>